<feature type="transmembrane region" description="Helical" evidence="6">
    <location>
        <begin position="12"/>
        <end position="33"/>
    </location>
</feature>
<name>A0A0F4LU87_9LACO</name>
<evidence type="ECO:0000256" key="2">
    <source>
        <dbReference type="ARBA" id="ARBA00022692"/>
    </source>
</evidence>
<dbReference type="STRING" id="303541.JF72_03720"/>
<dbReference type="RefSeq" id="WP_082089542.1">
    <property type="nucleotide sequence ID" value="NZ_KQ034000.1"/>
</dbReference>
<evidence type="ECO:0000256" key="4">
    <source>
        <dbReference type="ARBA" id="ARBA00023136"/>
    </source>
</evidence>
<keyword evidence="8" id="KW-1185">Reference proteome</keyword>
<comment type="caution">
    <text evidence="7">The sequence shown here is derived from an EMBL/GenBank/DDBJ whole genome shotgun (WGS) entry which is preliminary data.</text>
</comment>
<evidence type="ECO:0000313" key="8">
    <source>
        <dbReference type="Proteomes" id="UP000033682"/>
    </source>
</evidence>
<proteinExistence type="inferred from homology"/>
<dbReference type="AlphaFoldDB" id="A0A0F4LU87"/>
<evidence type="ECO:0000313" key="7">
    <source>
        <dbReference type="EMBL" id="KJY61096.1"/>
    </source>
</evidence>
<dbReference type="Proteomes" id="UP000033682">
    <property type="component" value="Unassembled WGS sequence"/>
</dbReference>
<keyword evidence="2 6" id="KW-0812">Transmembrane</keyword>
<comment type="similarity">
    <text evidence="5">Belongs to the bacteriophage holin family. Cp-1 holin subfamily.</text>
</comment>
<dbReference type="InterPro" id="IPR006480">
    <property type="entry name" value="Phage_holin_4_1"/>
</dbReference>
<organism evidence="7 8">
    <name type="scientific">Lactobacillus apis</name>
    <dbReference type="NCBI Taxonomy" id="303541"/>
    <lineage>
        <taxon>Bacteria</taxon>
        <taxon>Bacillati</taxon>
        <taxon>Bacillota</taxon>
        <taxon>Bacilli</taxon>
        <taxon>Lactobacillales</taxon>
        <taxon>Lactobacillaceae</taxon>
        <taxon>Lactobacillus</taxon>
    </lineage>
</organism>
<evidence type="ECO:0000256" key="3">
    <source>
        <dbReference type="ARBA" id="ARBA00022989"/>
    </source>
</evidence>
<dbReference type="PATRIC" id="fig|303541.3.peg.518"/>
<feature type="transmembrane region" description="Helical" evidence="6">
    <location>
        <begin position="107"/>
        <end position="124"/>
    </location>
</feature>
<keyword evidence="3 6" id="KW-1133">Transmembrane helix</keyword>
<dbReference type="GO" id="GO:0016020">
    <property type="term" value="C:membrane"/>
    <property type="evidence" value="ECO:0007669"/>
    <property type="project" value="UniProtKB-SubCell"/>
</dbReference>
<comment type="subcellular location">
    <subcellularLocation>
        <location evidence="1">Membrane</location>
        <topology evidence="1">Multi-pass membrane protein</topology>
    </subcellularLocation>
</comment>
<evidence type="ECO:0000256" key="1">
    <source>
        <dbReference type="ARBA" id="ARBA00004141"/>
    </source>
</evidence>
<dbReference type="Pfam" id="PF05105">
    <property type="entry name" value="Phage_holin_4_1"/>
    <property type="match status" value="1"/>
</dbReference>
<evidence type="ECO:0000256" key="5">
    <source>
        <dbReference type="ARBA" id="ARBA00023600"/>
    </source>
</evidence>
<gene>
    <name evidence="7" type="ORF">JF72_03720</name>
</gene>
<dbReference type="HOGENOM" id="CLU_1560949_0_0_9"/>
<evidence type="ECO:0000256" key="6">
    <source>
        <dbReference type="SAM" id="Phobius"/>
    </source>
</evidence>
<accession>A0A0F4LU87</accession>
<sequence>MIVKQAIIIIMYNYFNNLISTYISNYSYIVLIVEHWGRSLLSIDIKILNSCYEISRNLLNWFLGKMDDSLYTLLFLIMANLLVEAICAIQKRISLEKFIFHSFTHKILILVLVSITNVLDIHIVKNGSILRSSTILYYLYNEGRLLLYNIDQLGLKIPSKLKDFFRSPHNK</sequence>
<keyword evidence="4 6" id="KW-0472">Membrane</keyword>
<feature type="transmembrane region" description="Helical" evidence="6">
    <location>
        <begin position="69"/>
        <end position="87"/>
    </location>
</feature>
<dbReference type="NCBIfam" id="TIGR01593">
    <property type="entry name" value="holin_tox_secr"/>
    <property type="match status" value="1"/>
</dbReference>
<reference evidence="7 8" key="1">
    <citation type="submission" date="2015-01" db="EMBL/GenBank/DDBJ databases">
        <title>Comparative genomics of the lactic acid bacteria isolated from the honey bee gut.</title>
        <authorList>
            <person name="Ellegaard K.M."/>
            <person name="Tamarit D."/>
            <person name="Javelind E."/>
            <person name="Olofsson T."/>
            <person name="Andersson S.G."/>
            <person name="Vasquez A."/>
        </authorList>
    </citation>
    <scope>NUCLEOTIDE SEQUENCE [LARGE SCALE GENOMIC DNA]</scope>
    <source>
        <strain evidence="7 8">Hma11</strain>
    </source>
</reference>
<protein>
    <submittedName>
        <fullName evidence="7">Holin</fullName>
    </submittedName>
</protein>
<dbReference type="EMBL" id="JXLG01000005">
    <property type="protein sequence ID" value="KJY61096.1"/>
    <property type="molecule type" value="Genomic_DNA"/>
</dbReference>